<proteinExistence type="predicted"/>
<keyword evidence="2" id="KW-0479">Metal-binding</keyword>
<protein>
    <recommendedName>
        <fullName evidence="9">Pentraxin (PTX) domain-containing protein</fullName>
    </recommendedName>
</protein>
<comment type="caution">
    <text evidence="10">The sequence shown here is derived from an EMBL/GenBank/DDBJ whole genome shotgun (WGS) entry which is preliminary data.</text>
</comment>
<gene>
    <name evidence="10" type="ORF">PYX00_004669</name>
</gene>
<evidence type="ECO:0000256" key="8">
    <source>
        <dbReference type="SAM" id="SignalP"/>
    </source>
</evidence>
<feature type="compositionally biased region" description="Basic and acidic residues" evidence="7">
    <location>
        <begin position="376"/>
        <end position="391"/>
    </location>
</feature>
<feature type="chain" id="PRO_5043811299" description="Pentraxin (PTX) domain-containing protein" evidence="8">
    <location>
        <begin position="23"/>
        <end position="615"/>
    </location>
</feature>
<comment type="caution">
    <text evidence="6">Lacks conserved residue(s) required for the propagation of feature annotation.</text>
</comment>
<dbReference type="PRINTS" id="PR00895">
    <property type="entry name" value="PENTAXIN"/>
</dbReference>
<dbReference type="EMBL" id="JARGDH010000002">
    <property type="protein sequence ID" value="KAL0277333.1"/>
    <property type="molecule type" value="Genomic_DNA"/>
</dbReference>
<dbReference type="InterPro" id="IPR001759">
    <property type="entry name" value="PTX_dom"/>
</dbReference>
<evidence type="ECO:0000256" key="7">
    <source>
        <dbReference type="SAM" id="MobiDB-lite"/>
    </source>
</evidence>
<comment type="cofactor">
    <cofactor evidence="1">
        <name>Ca(2+)</name>
        <dbReference type="ChEBI" id="CHEBI:29108"/>
    </cofactor>
</comment>
<dbReference type="SUPFAM" id="SSF49899">
    <property type="entry name" value="Concanavalin A-like lectins/glucanases"/>
    <property type="match status" value="1"/>
</dbReference>
<evidence type="ECO:0000256" key="1">
    <source>
        <dbReference type="ARBA" id="ARBA00001913"/>
    </source>
</evidence>
<keyword evidence="8" id="KW-0732">Signal</keyword>
<keyword evidence="4" id="KW-1015">Disulfide bond</keyword>
<dbReference type="Pfam" id="PF00354">
    <property type="entry name" value="Pentaxin"/>
    <property type="match status" value="1"/>
</dbReference>
<feature type="compositionally biased region" description="Basic residues" evidence="7">
    <location>
        <begin position="302"/>
        <end position="328"/>
    </location>
</feature>
<feature type="region of interest" description="Disordered" evidence="7">
    <location>
        <begin position="32"/>
        <end position="53"/>
    </location>
</feature>
<sequence length="615" mass="69703">MGTSVGIRMVVAFAVMATASEAIRVYEGTNLGPPDPTWKSPQPQQKRAESRSDIRSDHLLKFSKELKPTPNLYKVKLTQQGYLQFLRYLADIPPLREYTFCLWFKSTNLTHPHPLFSYSMQDKARLLSVWYEPKDATVRMSVREDLVFKVPALVREGQWHHLCQSWNGVLGEWVLFFDGAKIGSGTLQKYKGTYVPGGGEVVVGQEPTDFHKGLDDGIEGEVFGFNLVDEAVKDEVIVAKHRPIPIPDAVPQPAQYVPPFKTLPPMKKSYQEIKAYIKSLPPPPYGTRNGPPKTAPGGRPPPKPHQKGKPSKRPGRPTRGKPRPHYKPVKAIVYERDDRKMRFDDSVLTKKLGTPAEEKRSNQIYDENYSIHSYKPPKEKSRAVGYEIREAPEEDAPDAKTGQRKARQSFDIYTARKANNLYEKANRARQQKKHAFHFEAMERKPRVGVRRSLTVEEEEKSDGKPRDAIPVHEVVEEDAVRRKRRDLREEDLAAGFRPLPKMPDGFIDKFAGSDFRPNGTTTERSREADKRNDVYDAPGAVQLRRNMVVSVRELQRRPGPTSGSELVKRSYEECAADRGSPLRDKDRLVVSWSETPVRIYGGAVVTTALGLCGHF</sequence>
<feature type="domain" description="Pentraxin (PTX)" evidence="9">
    <location>
        <begin position="71"/>
        <end position="279"/>
    </location>
</feature>
<reference evidence="10" key="1">
    <citation type="journal article" date="2024" name="Gigascience">
        <title>Chromosome-level genome of the poultry shaft louse Menopon gallinae provides insight into the host-switching and adaptive evolution of parasitic lice.</title>
        <authorList>
            <person name="Xu Y."/>
            <person name="Ma L."/>
            <person name="Liu S."/>
            <person name="Liang Y."/>
            <person name="Liu Q."/>
            <person name="He Z."/>
            <person name="Tian L."/>
            <person name="Duan Y."/>
            <person name="Cai W."/>
            <person name="Li H."/>
            <person name="Song F."/>
        </authorList>
    </citation>
    <scope>NUCLEOTIDE SEQUENCE</scope>
    <source>
        <strain evidence="10">Cailab_2023a</strain>
    </source>
</reference>
<dbReference type="Gene3D" id="2.60.120.200">
    <property type="match status" value="1"/>
</dbReference>
<dbReference type="InterPro" id="IPR051360">
    <property type="entry name" value="Neuronal_Pentraxin_Related"/>
</dbReference>
<feature type="region of interest" description="Disordered" evidence="7">
    <location>
        <begin position="510"/>
        <end position="531"/>
    </location>
</feature>
<evidence type="ECO:0000256" key="5">
    <source>
        <dbReference type="ARBA" id="ARBA00023180"/>
    </source>
</evidence>
<dbReference type="PROSITE" id="PS51828">
    <property type="entry name" value="PTX_2"/>
    <property type="match status" value="1"/>
</dbReference>
<evidence type="ECO:0000256" key="2">
    <source>
        <dbReference type="ARBA" id="ARBA00022723"/>
    </source>
</evidence>
<dbReference type="AlphaFoldDB" id="A0AAW2I656"/>
<feature type="signal peptide" evidence="8">
    <location>
        <begin position="1"/>
        <end position="22"/>
    </location>
</feature>
<evidence type="ECO:0000259" key="9">
    <source>
        <dbReference type="PROSITE" id="PS51828"/>
    </source>
</evidence>
<evidence type="ECO:0000256" key="3">
    <source>
        <dbReference type="ARBA" id="ARBA00022837"/>
    </source>
</evidence>
<keyword evidence="5" id="KW-0325">Glycoprotein</keyword>
<dbReference type="PANTHER" id="PTHR19277">
    <property type="entry name" value="PENTRAXIN"/>
    <property type="match status" value="1"/>
</dbReference>
<dbReference type="InterPro" id="IPR013320">
    <property type="entry name" value="ConA-like_dom_sf"/>
</dbReference>
<name>A0AAW2I656_9NEOP</name>
<feature type="region of interest" description="Disordered" evidence="7">
    <location>
        <begin position="347"/>
        <end position="410"/>
    </location>
</feature>
<evidence type="ECO:0000313" key="10">
    <source>
        <dbReference type="EMBL" id="KAL0277333.1"/>
    </source>
</evidence>
<accession>A0AAW2I656</accession>
<keyword evidence="3" id="KW-0106">Calcium</keyword>
<dbReference type="PANTHER" id="PTHR19277:SF161">
    <property type="entry name" value="LAMININ G DOMAIN-CONTAINING PROTEIN"/>
    <property type="match status" value="1"/>
</dbReference>
<dbReference type="SMART" id="SM00159">
    <property type="entry name" value="PTX"/>
    <property type="match status" value="1"/>
</dbReference>
<evidence type="ECO:0000256" key="6">
    <source>
        <dbReference type="PROSITE-ProRule" id="PRU01172"/>
    </source>
</evidence>
<dbReference type="GO" id="GO:0046872">
    <property type="term" value="F:metal ion binding"/>
    <property type="evidence" value="ECO:0007669"/>
    <property type="project" value="UniProtKB-KW"/>
</dbReference>
<feature type="region of interest" description="Disordered" evidence="7">
    <location>
        <begin position="278"/>
        <end position="334"/>
    </location>
</feature>
<feature type="compositionally biased region" description="Low complexity" evidence="7">
    <location>
        <begin position="286"/>
        <end position="297"/>
    </location>
</feature>
<evidence type="ECO:0000256" key="4">
    <source>
        <dbReference type="ARBA" id="ARBA00023157"/>
    </source>
</evidence>
<organism evidence="10">
    <name type="scientific">Menopon gallinae</name>
    <name type="common">poultry shaft louse</name>
    <dbReference type="NCBI Taxonomy" id="328185"/>
    <lineage>
        <taxon>Eukaryota</taxon>
        <taxon>Metazoa</taxon>
        <taxon>Ecdysozoa</taxon>
        <taxon>Arthropoda</taxon>
        <taxon>Hexapoda</taxon>
        <taxon>Insecta</taxon>
        <taxon>Pterygota</taxon>
        <taxon>Neoptera</taxon>
        <taxon>Paraneoptera</taxon>
        <taxon>Psocodea</taxon>
        <taxon>Troctomorpha</taxon>
        <taxon>Phthiraptera</taxon>
        <taxon>Amblycera</taxon>
        <taxon>Menoponidae</taxon>
        <taxon>Menopon</taxon>
    </lineage>
</organism>